<gene>
    <name evidence="1" type="ORF">PL8927_60038</name>
</gene>
<accession>A0A7Z9DY42</accession>
<reference evidence="1" key="1">
    <citation type="submission" date="2019-10" db="EMBL/GenBank/DDBJ databases">
        <authorList>
            <consortium name="Genoscope - CEA"/>
            <person name="William W."/>
        </authorList>
    </citation>
    <scope>NUCLEOTIDE SEQUENCE [LARGE SCALE GENOMIC DNA]</scope>
    <source>
        <strain evidence="1">BBR_PRJEB10992</strain>
    </source>
</reference>
<sequence>MSWENLENILSLLLTELNQQNSVQSPQEIWDSYQSQIQSLIGEHPQEFVTLLIH</sequence>
<dbReference type="Proteomes" id="UP000184550">
    <property type="component" value="Unassembled WGS sequence"/>
</dbReference>
<evidence type="ECO:0000313" key="2">
    <source>
        <dbReference type="Proteomes" id="UP000184550"/>
    </source>
</evidence>
<name>A0A7Z9DY42_9CYAN</name>
<keyword evidence="2" id="KW-1185">Reference proteome</keyword>
<dbReference type="AlphaFoldDB" id="A0A7Z9DY42"/>
<protein>
    <submittedName>
        <fullName evidence="1">Uncharacterized protein</fullName>
    </submittedName>
</protein>
<comment type="caution">
    <text evidence="1">The sequence shown here is derived from an EMBL/GenBank/DDBJ whole genome shotgun (WGS) entry which is preliminary data.</text>
</comment>
<evidence type="ECO:0000313" key="1">
    <source>
        <dbReference type="EMBL" id="VXD17452.1"/>
    </source>
</evidence>
<proteinExistence type="predicted"/>
<dbReference type="EMBL" id="CZCU02000135">
    <property type="protein sequence ID" value="VXD17452.1"/>
    <property type="molecule type" value="Genomic_DNA"/>
</dbReference>
<organism evidence="1 2">
    <name type="scientific">Planktothrix serta PCC 8927</name>
    <dbReference type="NCBI Taxonomy" id="671068"/>
    <lineage>
        <taxon>Bacteria</taxon>
        <taxon>Bacillati</taxon>
        <taxon>Cyanobacteriota</taxon>
        <taxon>Cyanophyceae</taxon>
        <taxon>Oscillatoriophycideae</taxon>
        <taxon>Oscillatoriales</taxon>
        <taxon>Microcoleaceae</taxon>
        <taxon>Planktothrix</taxon>
    </lineage>
</organism>